<dbReference type="InterPro" id="IPR008979">
    <property type="entry name" value="Galactose-bd-like_sf"/>
</dbReference>
<dbReference type="PANTHER" id="PTHR24043:SF8">
    <property type="entry name" value="EGF-LIKE DOMAIN-CONTAINING PROTEIN"/>
    <property type="match status" value="1"/>
</dbReference>
<evidence type="ECO:0000256" key="1">
    <source>
        <dbReference type="ARBA" id="ARBA00022536"/>
    </source>
</evidence>
<dbReference type="PANTHER" id="PTHR24043">
    <property type="entry name" value="SCAVENGER RECEPTOR CLASS F"/>
    <property type="match status" value="1"/>
</dbReference>
<dbReference type="GO" id="GO:0007157">
    <property type="term" value="P:heterophilic cell-cell adhesion via plasma membrane cell adhesion molecules"/>
    <property type="evidence" value="ECO:0007669"/>
    <property type="project" value="TreeGrafter"/>
</dbReference>
<keyword evidence="3" id="KW-1185">Reference proteome</keyword>
<dbReference type="InterPro" id="IPR042635">
    <property type="entry name" value="MEGF10/SREC1/2-like"/>
</dbReference>
<keyword evidence="1" id="KW-0245">EGF-like domain</keyword>
<evidence type="ECO:0000313" key="2">
    <source>
        <dbReference type="EMBL" id="GFN80258.1"/>
    </source>
</evidence>
<dbReference type="Gene3D" id="2.60.120.260">
    <property type="entry name" value="Galactose-binding domain-like"/>
    <property type="match status" value="1"/>
</dbReference>
<dbReference type="GO" id="GO:0005044">
    <property type="term" value="F:scavenger receptor activity"/>
    <property type="evidence" value="ECO:0007669"/>
    <property type="project" value="InterPro"/>
</dbReference>
<accession>A0AAV3YDU7</accession>
<dbReference type="Proteomes" id="UP000735302">
    <property type="component" value="Unassembled WGS sequence"/>
</dbReference>
<reference evidence="2 3" key="1">
    <citation type="journal article" date="2021" name="Elife">
        <title>Chloroplast acquisition without the gene transfer in kleptoplastic sea slugs, Plakobranchus ocellatus.</title>
        <authorList>
            <person name="Maeda T."/>
            <person name="Takahashi S."/>
            <person name="Yoshida T."/>
            <person name="Shimamura S."/>
            <person name="Takaki Y."/>
            <person name="Nagai Y."/>
            <person name="Toyoda A."/>
            <person name="Suzuki Y."/>
            <person name="Arimoto A."/>
            <person name="Ishii H."/>
            <person name="Satoh N."/>
            <person name="Nishiyama T."/>
            <person name="Hasebe M."/>
            <person name="Maruyama T."/>
            <person name="Minagawa J."/>
            <person name="Obokata J."/>
            <person name="Shigenobu S."/>
        </authorList>
    </citation>
    <scope>NUCLEOTIDE SEQUENCE [LARGE SCALE GENOMIC DNA]</scope>
</reference>
<comment type="caution">
    <text evidence="2">The sequence shown here is derived from an EMBL/GenBank/DDBJ whole genome shotgun (WGS) entry which is preliminary data.</text>
</comment>
<feature type="non-terminal residue" evidence="2">
    <location>
        <position position="1"/>
    </location>
</feature>
<dbReference type="AlphaFoldDB" id="A0AAV3YDU7"/>
<name>A0AAV3YDU7_9GAST</name>
<proteinExistence type="predicted"/>
<gene>
    <name evidence="2" type="ORF">PoB_000676400</name>
</gene>
<dbReference type="SUPFAM" id="SSF49785">
    <property type="entry name" value="Galactose-binding domain-like"/>
    <property type="match status" value="1"/>
</dbReference>
<protein>
    <submittedName>
        <fullName evidence="2">Multiple epidermal growth factor-like domains 10</fullName>
    </submittedName>
</protein>
<dbReference type="EMBL" id="BLXT01000810">
    <property type="protein sequence ID" value="GFN80258.1"/>
    <property type="molecule type" value="Genomic_DNA"/>
</dbReference>
<evidence type="ECO:0000313" key="3">
    <source>
        <dbReference type="Proteomes" id="UP000735302"/>
    </source>
</evidence>
<sequence length="782" mass="85771">RNVALKQNTTQSSTYRNWGSENAVNGIFGTVDGSDEVQSSECSRTNDGRWINGYWRLSFSEPMNIIAADIYNRRNPSRKNCCEQNLIGFTFAVHDGNYKRLYSYTDPSYDPLDIYHVPFDQSHSSSIIKQAMKVQIKKTSYSSSLNLCEVVIYGDSHCQPGKFGRECERDCNCVDDQEACFVATGGCPSGCASGYIGEDCWTPCNIGCYGFECSERCSDHCRGLGNPCDPKNGACINGCSPGYQPPLCKEVCHKGTYGVDCAQSCSEHCAGPDKTCNRFDGRCDHGCDVGFAPPFCDKVKATNHNVCSFGTYGPACERKCSSHCSGPNNNCDPTDGRCEEGCDVGYQPPLCNKVCSFGTYGPSCERKCNSHCSGPNNNCNPIDGRCEQGCDAGYQPPLCDAICSFGTYGPSCERKCSSHCSGPNNNCNPIDGRCEQGCDAGYQPPLCDAICSFGTYGPSCERKCSSHCSGPNNNCNPFDGKCEHGCDVGYQPPFCDQICSFGTYGPSCERKCSSHCSGPNNNCDPFDGRCERGCDAGYQPPLCDAAIHSKEYEVGYPIDEATGGNSRPYGPLKDCRIRGWFGNKCQYKCHCASQRYCDATTGACPNECETGWFGFACQYVSATFTTADSKNLWSLRDRDHNTCQRVYTGEDQILIKLKEIFPVTWLRIVGENAEHISKIQISINAQSVSCRKAKVNFKTVDFVCSDSGRTKEMILSNLGFTKVCEIYISKGKSAGLSAWKEPNLSYWGVTLPHFARPGEEPRGKNVLVSRKTSLMMKDERQV</sequence>
<organism evidence="2 3">
    <name type="scientific">Plakobranchus ocellatus</name>
    <dbReference type="NCBI Taxonomy" id="259542"/>
    <lineage>
        <taxon>Eukaryota</taxon>
        <taxon>Metazoa</taxon>
        <taxon>Spiralia</taxon>
        <taxon>Lophotrochozoa</taxon>
        <taxon>Mollusca</taxon>
        <taxon>Gastropoda</taxon>
        <taxon>Heterobranchia</taxon>
        <taxon>Euthyneura</taxon>
        <taxon>Panpulmonata</taxon>
        <taxon>Sacoglossa</taxon>
        <taxon>Placobranchoidea</taxon>
        <taxon>Plakobranchidae</taxon>
        <taxon>Plakobranchus</taxon>
    </lineage>
</organism>
<dbReference type="Gene3D" id="2.170.300.10">
    <property type="entry name" value="Tie2 ligand-binding domain superfamily"/>
    <property type="match status" value="3"/>
</dbReference>